<accession>A0A8S8X922</accession>
<reference evidence="3" key="1">
    <citation type="submission" date="2021-02" db="EMBL/GenBank/DDBJ databases">
        <title>Genome sequence of Rhodospirillales sp. strain TMPK1 isolated from soil.</title>
        <authorList>
            <person name="Nakai R."/>
            <person name="Kusada H."/>
            <person name="Tamaki H."/>
        </authorList>
    </citation>
    <scope>NUCLEOTIDE SEQUENCE</scope>
    <source>
        <strain evidence="3">TMPK1</strain>
    </source>
</reference>
<dbReference type="InterPro" id="IPR051692">
    <property type="entry name" value="OMP-like"/>
</dbReference>
<feature type="signal peptide" evidence="2">
    <location>
        <begin position="1"/>
        <end position="21"/>
    </location>
</feature>
<dbReference type="Proteomes" id="UP000681075">
    <property type="component" value="Unassembled WGS sequence"/>
</dbReference>
<proteinExistence type="inferred from homology"/>
<dbReference type="Gene3D" id="2.40.160.20">
    <property type="match status" value="1"/>
</dbReference>
<feature type="chain" id="PRO_5035745024" evidence="2">
    <location>
        <begin position="22"/>
        <end position="264"/>
    </location>
</feature>
<keyword evidence="4" id="KW-1185">Reference proteome</keyword>
<organism evidence="3 4">
    <name type="scientific">Roseiterribacter gracilis</name>
    <dbReference type="NCBI Taxonomy" id="2812848"/>
    <lineage>
        <taxon>Bacteria</taxon>
        <taxon>Pseudomonadati</taxon>
        <taxon>Pseudomonadota</taxon>
        <taxon>Alphaproteobacteria</taxon>
        <taxon>Rhodospirillales</taxon>
        <taxon>Roseiterribacteraceae</taxon>
        <taxon>Roseiterribacter</taxon>
    </lineage>
</organism>
<name>A0A8S8X922_9PROT</name>
<dbReference type="PANTHER" id="PTHR34001:SF3">
    <property type="entry name" value="BLL7405 PROTEIN"/>
    <property type="match status" value="1"/>
</dbReference>
<dbReference type="InterPro" id="IPR011250">
    <property type="entry name" value="OMP/PagP_B-barrel"/>
</dbReference>
<dbReference type="RefSeq" id="WP_420240954.1">
    <property type="nucleotide sequence ID" value="NZ_BOPV01000001.1"/>
</dbReference>
<evidence type="ECO:0000313" key="3">
    <source>
        <dbReference type="EMBL" id="GIL38039.1"/>
    </source>
</evidence>
<evidence type="ECO:0000313" key="4">
    <source>
        <dbReference type="Proteomes" id="UP000681075"/>
    </source>
</evidence>
<protein>
    <submittedName>
        <fullName evidence="3">Membrane protein</fullName>
    </submittedName>
</protein>
<dbReference type="SUPFAM" id="SSF56925">
    <property type="entry name" value="OMPA-like"/>
    <property type="match status" value="1"/>
</dbReference>
<dbReference type="AlphaFoldDB" id="A0A8S8X922"/>
<evidence type="ECO:0000256" key="2">
    <source>
        <dbReference type="SAM" id="SignalP"/>
    </source>
</evidence>
<evidence type="ECO:0000256" key="1">
    <source>
        <dbReference type="ARBA" id="ARBA00038306"/>
    </source>
</evidence>
<comment type="caution">
    <text evidence="3">The sequence shown here is derived from an EMBL/GenBank/DDBJ whole genome shotgun (WGS) entry which is preliminary data.</text>
</comment>
<keyword evidence="2" id="KW-0732">Signal</keyword>
<gene>
    <name evidence="3" type="ORF">TMPK1_02760</name>
</gene>
<sequence length="264" mass="27598">MRILFALPLLSAALLSNAAHAQQAASTSPSFNWSGFHAGINAGFGTSDKEDIVTTGVLAGNIAQIAANRRPGLVTNSRDGFLGGAQIGYDWQVGKFVYGVEADLDITDLDHTTSFISTLNDRTDFKQKQTSFGTVRARAGYAVGNFLPYVTAGWAFGRYSNSVNLISNAAPNPVTFSGSQSGLGTGWTAGAGIDYALAGTTAFGNPVSLRAEYLYYDLGGRNVNVPGVPGLGNGGYVSRFDNTGHVLRVGLNFKFGGPAASSSY</sequence>
<dbReference type="PANTHER" id="PTHR34001">
    <property type="entry name" value="BLL7405 PROTEIN"/>
    <property type="match status" value="1"/>
</dbReference>
<dbReference type="EMBL" id="BOPV01000001">
    <property type="protein sequence ID" value="GIL38039.1"/>
    <property type="molecule type" value="Genomic_DNA"/>
</dbReference>
<comment type="similarity">
    <text evidence="1">Belongs to the Omp25/RopB family.</text>
</comment>